<name>A0A016U2B7_9BILA</name>
<comment type="caution">
    <text evidence="1">The sequence shown here is derived from an EMBL/GenBank/DDBJ whole genome shotgun (WGS) entry which is preliminary data.</text>
</comment>
<dbReference type="Proteomes" id="UP000024635">
    <property type="component" value="Unassembled WGS sequence"/>
</dbReference>
<dbReference type="EMBL" id="JARK01001397">
    <property type="protein sequence ID" value="EYC09265.1"/>
    <property type="molecule type" value="Genomic_DNA"/>
</dbReference>
<accession>A0A016U2B7</accession>
<protein>
    <submittedName>
        <fullName evidence="1">Uncharacterized protein</fullName>
    </submittedName>
</protein>
<proteinExistence type="predicted"/>
<organism evidence="1 2">
    <name type="scientific">Ancylostoma ceylanicum</name>
    <dbReference type="NCBI Taxonomy" id="53326"/>
    <lineage>
        <taxon>Eukaryota</taxon>
        <taxon>Metazoa</taxon>
        <taxon>Ecdysozoa</taxon>
        <taxon>Nematoda</taxon>
        <taxon>Chromadorea</taxon>
        <taxon>Rhabditida</taxon>
        <taxon>Rhabditina</taxon>
        <taxon>Rhabditomorpha</taxon>
        <taxon>Strongyloidea</taxon>
        <taxon>Ancylostomatidae</taxon>
        <taxon>Ancylostomatinae</taxon>
        <taxon>Ancylostoma</taxon>
    </lineage>
</organism>
<gene>
    <name evidence="1" type="primary">Acey_s0061.g3246</name>
    <name evidence="1" type="ORF">Y032_0061g3246</name>
</gene>
<keyword evidence="2" id="KW-1185">Reference proteome</keyword>
<dbReference type="AlphaFoldDB" id="A0A016U2B7"/>
<reference evidence="2" key="1">
    <citation type="journal article" date="2015" name="Nat. Genet.">
        <title>The genome and transcriptome of the zoonotic hookworm Ancylostoma ceylanicum identify infection-specific gene families.</title>
        <authorList>
            <person name="Schwarz E.M."/>
            <person name="Hu Y."/>
            <person name="Antoshechkin I."/>
            <person name="Miller M.M."/>
            <person name="Sternberg P.W."/>
            <person name="Aroian R.V."/>
        </authorList>
    </citation>
    <scope>NUCLEOTIDE SEQUENCE</scope>
    <source>
        <strain evidence="2">HY135</strain>
    </source>
</reference>
<sequence>MTGYVVVVSKDKAFQVRFRLSRTTFSHVRRVIHGSLTSEAGKGKNLLHITCAADCFSDIHRSARCGYGEHGLVHHSAEP</sequence>
<evidence type="ECO:0000313" key="2">
    <source>
        <dbReference type="Proteomes" id="UP000024635"/>
    </source>
</evidence>
<evidence type="ECO:0000313" key="1">
    <source>
        <dbReference type="EMBL" id="EYC09265.1"/>
    </source>
</evidence>